<dbReference type="InterPro" id="IPR038120">
    <property type="entry name" value="Rpb1_funnel_sf"/>
</dbReference>
<accession>A0A0C2RUY5</accession>
<evidence type="ECO:0000256" key="2">
    <source>
        <dbReference type="ARBA" id="ARBA00022478"/>
    </source>
</evidence>
<dbReference type="Proteomes" id="UP000054549">
    <property type="component" value="Unassembled WGS sequence"/>
</dbReference>
<evidence type="ECO:0000256" key="5">
    <source>
        <dbReference type="ARBA" id="ARBA00023163"/>
    </source>
</evidence>
<dbReference type="GO" id="GO:0000428">
    <property type="term" value="C:DNA-directed RNA polymerase complex"/>
    <property type="evidence" value="ECO:0007669"/>
    <property type="project" value="UniProtKB-KW"/>
</dbReference>
<dbReference type="EMBL" id="KN819006">
    <property type="protein sequence ID" value="KIL54035.1"/>
    <property type="molecule type" value="Genomic_DNA"/>
</dbReference>
<keyword evidence="5" id="KW-0804">Transcription</keyword>
<keyword evidence="4" id="KW-0548">Nucleotidyltransferase</keyword>
<protein>
    <recommendedName>
        <fullName evidence="1">DNA-directed RNA polymerase</fullName>
        <ecNumber evidence="1">2.7.7.6</ecNumber>
    </recommendedName>
</protein>
<keyword evidence="2" id="KW-0240">DNA-directed RNA polymerase</keyword>
<dbReference type="STRING" id="946122.A0A0C2RUY5"/>
<evidence type="ECO:0000313" key="6">
    <source>
        <dbReference type="EMBL" id="KIL54035.1"/>
    </source>
</evidence>
<dbReference type="GO" id="GO:0003899">
    <property type="term" value="F:DNA-directed RNA polymerase activity"/>
    <property type="evidence" value="ECO:0007669"/>
    <property type="project" value="UniProtKB-EC"/>
</dbReference>
<organism evidence="6 7">
    <name type="scientific">Amanita muscaria (strain Koide BX008)</name>
    <dbReference type="NCBI Taxonomy" id="946122"/>
    <lineage>
        <taxon>Eukaryota</taxon>
        <taxon>Fungi</taxon>
        <taxon>Dikarya</taxon>
        <taxon>Basidiomycota</taxon>
        <taxon>Agaricomycotina</taxon>
        <taxon>Agaricomycetes</taxon>
        <taxon>Agaricomycetidae</taxon>
        <taxon>Agaricales</taxon>
        <taxon>Pluteineae</taxon>
        <taxon>Amanitaceae</taxon>
        <taxon>Amanita</taxon>
    </lineage>
</organism>
<dbReference type="Gene3D" id="1.10.132.30">
    <property type="match status" value="1"/>
</dbReference>
<keyword evidence="3" id="KW-0808">Transferase</keyword>
<evidence type="ECO:0000256" key="1">
    <source>
        <dbReference type="ARBA" id="ARBA00012418"/>
    </source>
</evidence>
<dbReference type="InParanoid" id="A0A0C2RUY5"/>
<evidence type="ECO:0000313" key="7">
    <source>
        <dbReference type="Proteomes" id="UP000054549"/>
    </source>
</evidence>
<proteinExistence type="predicted"/>
<dbReference type="HOGENOM" id="CLU_2497425_0_0_1"/>
<reference evidence="6 7" key="1">
    <citation type="submission" date="2014-04" db="EMBL/GenBank/DDBJ databases">
        <title>Evolutionary Origins and Diversification of the Mycorrhizal Mutualists.</title>
        <authorList>
            <consortium name="DOE Joint Genome Institute"/>
            <consortium name="Mycorrhizal Genomics Consortium"/>
            <person name="Kohler A."/>
            <person name="Kuo A."/>
            <person name="Nagy L.G."/>
            <person name="Floudas D."/>
            <person name="Copeland A."/>
            <person name="Barry K.W."/>
            <person name="Cichocki N."/>
            <person name="Veneault-Fourrey C."/>
            <person name="LaButti K."/>
            <person name="Lindquist E.A."/>
            <person name="Lipzen A."/>
            <person name="Lundell T."/>
            <person name="Morin E."/>
            <person name="Murat C."/>
            <person name="Riley R."/>
            <person name="Ohm R."/>
            <person name="Sun H."/>
            <person name="Tunlid A."/>
            <person name="Henrissat B."/>
            <person name="Grigoriev I.V."/>
            <person name="Hibbett D.S."/>
            <person name="Martin F."/>
        </authorList>
    </citation>
    <scope>NUCLEOTIDE SEQUENCE [LARGE SCALE GENOMIC DNA]</scope>
    <source>
        <strain evidence="6 7">Koide BX008</strain>
    </source>
</reference>
<dbReference type="EC" id="2.7.7.6" evidence="1"/>
<gene>
    <name evidence="6" type="ORF">M378DRAFT_174474</name>
</gene>
<evidence type="ECO:0000256" key="4">
    <source>
        <dbReference type="ARBA" id="ARBA00022695"/>
    </source>
</evidence>
<name>A0A0C2RUY5_AMAMK</name>
<dbReference type="OrthoDB" id="270392at2759"/>
<keyword evidence="7" id="KW-1185">Reference proteome</keyword>
<sequence>MRIHDKSAVECGSGKYAQEHLKGDNNVKQMVVAGSKGSFCVAQQSVEGHSLVGDVVITVEDEFALRGRFETHAKDETFAPRTRKWM</sequence>
<evidence type="ECO:0000256" key="3">
    <source>
        <dbReference type="ARBA" id="ARBA00022679"/>
    </source>
</evidence>
<dbReference type="AlphaFoldDB" id="A0A0C2RUY5"/>